<evidence type="ECO:0000256" key="1">
    <source>
        <dbReference type="SAM" id="MobiDB-lite"/>
    </source>
</evidence>
<accession>A0A5E4R988</accession>
<name>A0A5E4R988_9NEOP</name>
<protein>
    <submittedName>
        <fullName evidence="2">Uncharacterized protein</fullName>
    </submittedName>
</protein>
<evidence type="ECO:0000313" key="2">
    <source>
        <dbReference type="EMBL" id="VVD05803.1"/>
    </source>
</evidence>
<dbReference type="Proteomes" id="UP000324832">
    <property type="component" value="Unassembled WGS sequence"/>
</dbReference>
<feature type="compositionally biased region" description="Basic and acidic residues" evidence="1">
    <location>
        <begin position="228"/>
        <end position="237"/>
    </location>
</feature>
<organism evidence="2 3">
    <name type="scientific">Leptidea sinapis</name>
    <dbReference type="NCBI Taxonomy" id="189913"/>
    <lineage>
        <taxon>Eukaryota</taxon>
        <taxon>Metazoa</taxon>
        <taxon>Ecdysozoa</taxon>
        <taxon>Arthropoda</taxon>
        <taxon>Hexapoda</taxon>
        <taxon>Insecta</taxon>
        <taxon>Pterygota</taxon>
        <taxon>Neoptera</taxon>
        <taxon>Endopterygota</taxon>
        <taxon>Lepidoptera</taxon>
        <taxon>Glossata</taxon>
        <taxon>Ditrysia</taxon>
        <taxon>Papilionoidea</taxon>
        <taxon>Pieridae</taxon>
        <taxon>Dismorphiinae</taxon>
        <taxon>Leptidea</taxon>
    </lineage>
</organism>
<proteinExistence type="predicted"/>
<keyword evidence="3" id="KW-1185">Reference proteome</keyword>
<reference evidence="2 3" key="1">
    <citation type="submission" date="2017-07" db="EMBL/GenBank/DDBJ databases">
        <authorList>
            <person name="Talla V."/>
            <person name="Backstrom N."/>
        </authorList>
    </citation>
    <scope>NUCLEOTIDE SEQUENCE [LARGE SCALE GENOMIC DNA]</scope>
</reference>
<sequence length="342" mass="38457">MEWDVDSCKLYADMLSKDDVQFNFQVSKGKIPEESLVELLEPFLLQVCGDNLTLSISSRQLLNDLMKQSEPGLKYTSAFEAWRQMGCPAGGPEALELQSDDENGVESPLRAKDKLEAIQSLNTLEKKLVVDSDELAMRGDSEKVDVVVKKPKINVKQNNTEKKEVNSKMKRIEPTVEKASKTDDRKTKCDKSKKISSVIVGKNKQTKSVVNNNTETIKKDKIVKERNSVSDKSKVVDKNNSTKSEMVKKDTLRKVNKGITKNVGGKVKNYQKKLTDSMSTPKKVKFVLKNNCMQGTGDYYKSVRQSPNIPYDGTKIPSKTNLKPSTPSPINPFFKKKLRVRS</sequence>
<feature type="region of interest" description="Disordered" evidence="1">
    <location>
        <begin position="311"/>
        <end position="332"/>
    </location>
</feature>
<evidence type="ECO:0000313" key="3">
    <source>
        <dbReference type="Proteomes" id="UP000324832"/>
    </source>
</evidence>
<gene>
    <name evidence="2" type="ORF">LSINAPIS_LOCUS15270</name>
</gene>
<dbReference type="EMBL" id="FZQP02007023">
    <property type="protein sequence ID" value="VVD05803.1"/>
    <property type="molecule type" value="Genomic_DNA"/>
</dbReference>
<feature type="region of interest" description="Disordered" evidence="1">
    <location>
        <begin position="228"/>
        <end position="252"/>
    </location>
</feature>
<dbReference type="AlphaFoldDB" id="A0A5E4R988"/>